<organism evidence="2 3">
    <name type="scientific">Channa striata</name>
    <name type="common">Snakehead murrel</name>
    <name type="synonym">Ophicephalus striatus</name>
    <dbReference type="NCBI Taxonomy" id="64152"/>
    <lineage>
        <taxon>Eukaryota</taxon>
        <taxon>Metazoa</taxon>
        <taxon>Chordata</taxon>
        <taxon>Craniata</taxon>
        <taxon>Vertebrata</taxon>
        <taxon>Euteleostomi</taxon>
        <taxon>Actinopterygii</taxon>
        <taxon>Neopterygii</taxon>
        <taxon>Teleostei</taxon>
        <taxon>Neoteleostei</taxon>
        <taxon>Acanthomorphata</taxon>
        <taxon>Anabantaria</taxon>
        <taxon>Anabantiformes</taxon>
        <taxon>Channoidei</taxon>
        <taxon>Channidae</taxon>
        <taxon>Channa</taxon>
    </lineage>
</organism>
<name>A0AA88LN16_CHASR</name>
<feature type="region of interest" description="Disordered" evidence="1">
    <location>
        <begin position="336"/>
        <end position="393"/>
    </location>
</feature>
<reference evidence="2" key="1">
    <citation type="submission" date="2023-07" db="EMBL/GenBank/DDBJ databases">
        <title>Chromosome-level Genome Assembly of Striped Snakehead (Channa striata).</title>
        <authorList>
            <person name="Liu H."/>
        </authorList>
    </citation>
    <scope>NUCLEOTIDE SEQUENCE</scope>
    <source>
        <strain evidence="2">Gz</strain>
        <tissue evidence="2">Muscle</tissue>
    </source>
</reference>
<feature type="compositionally biased region" description="Polar residues" evidence="1">
    <location>
        <begin position="1"/>
        <end position="11"/>
    </location>
</feature>
<dbReference type="EMBL" id="JAUPFM010000039">
    <property type="protein sequence ID" value="KAK2814516.1"/>
    <property type="molecule type" value="Genomic_DNA"/>
</dbReference>
<protein>
    <submittedName>
        <fullName evidence="2">Uncharacterized protein</fullName>
    </submittedName>
</protein>
<comment type="caution">
    <text evidence="2">The sequence shown here is derived from an EMBL/GenBank/DDBJ whole genome shotgun (WGS) entry which is preliminary data.</text>
</comment>
<feature type="region of interest" description="Disordered" evidence="1">
    <location>
        <begin position="1"/>
        <end position="91"/>
    </location>
</feature>
<gene>
    <name evidence="2" type="ORF">Q5P01_000315</name>
</gene>
<proteinExistence type="predicted"/>
<dbReference type="Proteomes" id="UP001187415">
    <property type="component" value="Unassembled WGS sequence"/>
</dbReference>
<accession>A0AA88LN16</accession>
<feature type="compositionally biased region" description="Basic residues" evidence="1">
    <location>
        <begin position="529"/>
        <end position="545"/>
    </location>
</feature>
<sequence>MDTPASDSSWKGITGARMDDHKARKDRPFLATGSPTTRFSASTATIGRLPRPTKSTIEWLCPPPPLSSSRTRPGPGDAAPAHRLEGGSARDPAEWRGFTRCARGCCRVRREALTRGLAPWSTKLSAGDTEGVPSSTPELRSPVFHSEVGEAPELIEALASAMLSGETHGELEIRCARPGLYGYLQRAIAWFAGASGPFRCRSVTVFTPEADSLSFAERWTHALPPGLDALRTRRRGFLVSTAEPRGPDDELTLLLEKSRDAIRRRLGNLVLHADPGGLRVSAIRGEPGLHALIETPRENDRAGKRSQASSGKPETLHLRCERSLREFCELRGLPEGIRGPETWSRPTPWSRRDPGSFCAERGALPQKERPAPSAEARATPPPRGRGEPFAREGKERVARGGSFVFLSLNDAEIEMLPELPEIGATVFRARTTRLEGPRRWTKTENSSDITNLTDSALWRTRLHRGWHSVRIETRGLCTARRTPLATGFSTRFGRHRCPRLSADAYPARSGSRWWCAGQRGDAETGPRALPHRARGFNGGGRRRAPPRWAEGLPERLTAKLAGPRPLDIPPLLPLRRQKGSRPSGAPSPN</sequence>
<dbReference type="AlphaFoldDB" id="A0AA88LN16"/>
<evidence type="ECO:0000313" key="3">
    <source>
        <dbReference type="Proteomes" id="UP001187415"/>
    </source>
</evidence>
<evidence type="ECO:0000313" key="2">
    <source>
        <dbReference type="EMBL" id="KAK2814516.1"/>
    </source>
</evidence>
<feature type="region of interest" description="Disordered" evidence="1">
    <location>
        <begin position="520"/>
        <end position="589"/>
    </location>
</feature>
<keyword evidence="3" id="KW-1185">Reference proteome</keyword>
<feature type="compositionally biased region" description="Polar residues" evidence="1">
    <location>
        <begin position="33"/>
        <end position="45"/>
    </location>
</feature>
<feature type="compositionally biased region" description="Basic and acidic residues" evidence="1">
    <location>
        <begin position="384"/>
        <end position="393"/>
    </location>
</feature>
<feature type="compositionally biased region" description="Basic and acidic residues" evidence="1">
    <location>
        <begin position="17"/>
        <end position="28"/>
    </location>
</feature>
<feature type="region of interest" description="Disordered" evidence="1">
    <location>
        <begin position="293"/>
        <end position="316"/>
    </location>
</feature>
<evidence type="ECO:0000256" key="1">
    <source>
        <dbReference type="SAM" id="MobiDB-lite"/>
    </source>
</evidence>
<feature type="compositionally biased region" description="Low complexity" evidence="1">
    <location>
        <begin position="67"/>
        <end position="76"/>
    </location>
</feature>